<dbReference type="Pfam" id="PF01022">
    <property type="entry name" value="HTH_5"/>
    <property type="match status" value="1"/>
</dbReference>
<organism evidence="2">
    <name type="scientific">Caldiarchaeum subterraneum</name>
    <dbReference type="NCBI Taxonomy" id="311458"/>
    <lineage>
        <taxon>Archaea</taxon>
        <taxon>Nitrososphaerota</taxon>
        <taxon>Candidatus Caldarchaeales</taxon>
        <taxon>Candidatus Caldarchaeaceae</taxon>
        <taxon>Candidatus Caldarchaeum</taxon>
    </lineage>
</organism>
<evidence type="ECO:0000259" key="1">
    <source>
        <dbReference type="SMART" id="SM00418"/>
    </source>
</evidence>
<dbReference type="InterPro" id="IPR036388">
    <property type="entry name" value="WH-like_DNA-bd_sf"/>
</dbReference>
<gene>
    <name evidence="2" type="ORF">ENM11_00555</name>
</gene>
<sequence>MKDKPIRRLFWWLLAGTKGGPTRLLILMRLRDEPANANQLANALKLNYKTVQHHLEILLDNRLVERDDRRYDVRFRLAPIVTENMDVLESIIDETLSKHAKATIAWGRSG</sequence>
<dbReference type="SMART" id="SM00418">
    <property type="entry name" value="HTH_ARSR"/>
    <property type="match status" value="1"/>
</dbReference>
<accession>A0A7C5QQ06</accession>
<comment type="caution">
    <text evidence="2">The sequence shown here is derived from an EMBL/GenBank/DDBJ whole genome shotgun (WGS) entry which is preliminary data.</text>
</comment>
<dbReference type="InterPro" id="IPR001845">
    <property type="entry name" value="HTH_ArsR_DNA-bd_dom"/>
</dbReference>
<dbReference type="Gene3D" id="1.10.10.10">
    <property type="entry name" value="Winged helix-like DNA-binding domain superfamily/Winged helix DNA-binding domain"/>
    <property type="match status" value="1"/>
</dbReference>
<reference evidence="2" key="1">
    <citation type="journal article" date="2020" name="mSystems">
        <title>Genome- and Community-Level Interaction Insights into Carbon Utilization and Element Cycling Functions of Hydrothermarchaeota in Hydrothermal Sediment.</title>
        <authorList>
            <person name="Zhou Z."/>
            <person name="Liu Y."/>
            <person name="Xu W."/>
            <person name="Pan J."/>
            <person name="Luo Z.H."/>
            <person name="Li M."/>
        </authorList>
    </citation>
    <scope>NUCLEOTIDE SEQUENCE [LARGE SCALE GENOMIC DNA]</scope>
    <source>
        <strain evidence="2">SpSt-1056</strain>
    </source>
</reference>
<feature type="domain" description="HTH arsR-type" evidence="1">
    <location>
        <begin position="18"/>
        <end position="93"/>
    </location>
</feature>
<protein>
    <submittedName>
        <fullName evidence="2">ArsR family transcriptional regulator</fullName>
    </submittedName>
</protein>
<evidence type="ECO:0000313" key="2">
    <source>
        <dbReference type="EMBL" id="HHK67633.1"/>
    </source>
</evidence>
<name>A0A7C5QQ06_CALS0</name>
<dbReference type="PANTHER" id="PTHR38600:SF1">
    <property type="entry name" value="TRANSCRIPTIONAL REGULATORY PROTEIN"/>
    <property type="match status" value="1"/>
</dbReference>
<dbReference type="EMBL" id="DRWN01000009">
    <property type="protein sequence ID" value="HHK67633.1"/>
    <property type="molecule type" value="Genomic_DNA"/>
</dbReference>
<dbReference type="GO" id="GO:0003700">
    <property type="term" value="F:DNA-binding transcription factor activity"/>
    <property type="evidence" value="ECO:0007669"/>
    <property type="project" value="InterPro"/>
</dbReference>
<dbReference type="SUPFAM" id="SSF46785">
    <property type="entry name" value="Winged helix' DNA-binding domain"/>
    <property type="match status" value="1"/>
</dbReference>
<proteinExistence type="predicted"/>
<dbReference type="InterPro" id="IPR011991">
    <property type="entry name" value="ArsR-like_HTH"/>
</dbReference>
<dbReference type="AlphaFoldDB" id="A0A7C5QQ06"/>
<dbReference type="PANTHER" id="PTHR38600">
    <property type="entry name" value="TRANSCRIPTIONAL REGULATORY PROTEIN"/>
    <property type="match status" value="1"/>
</dbReference>
<dbReference type="InterPro" id="IPR036390">
    <property type="entry name" value="WH_DNA-bd_sf"/>
</dbReference>
<dbReference type="CDD" id="cd00090">
    <property type="entry name" value="HTH_ARSR"/>
    <property type="match status" value="1"/>
</dbReference>